<evidence type="ECO:0000313" key="3">
    <source>
        <dbReference type="EMBL" id="MBV4356459.1"/>
    </source>
</evidence>
<dbReference type="EMBL" id="JAHSPG010000002">
    <property type="protein sequence ID" value="MBV4356459.1"/>
    <property type="molecule type" value="Genomic_DNA"/>
</dbReference>
<feature type="signal peptide" evidence="1">
    <location>
        <begin position="1"/>
        <end position="24"/>
    </location>
</feature>
<name>A0A9E2S845_9BACT</name>
<dbReference type="Pfam" id="PF14321">
    <property type="entry name" value="DUF4382"/>
    <property type="match status" value="1"/>
</dbReference>
<dbReference type="RefSeq" id="WP_217790079.1">
    <property type="nucleotide sequence ID" value="NZ_JAHSPG010000002.1"/>
</dbReference>
<feature type="domain" description="DUF4382" evidence="2">
    <location>
        <begin position="42"/>
        <end position="191"/>
    </location>
</feature>
<feature type="chain" id="PRO_5039638644" evidence="1">
    <location>
        <begin position="25"/>
        <end position="281"/>
    </location>
</feature>
<dbReference type="PROSITE" id="PS51257">
    <property type="entry name" value="PROKAR_LIPOPROTEIN"/>
    <property type="match status" value="1"/>
</dbReference>
<evidence type="ECO:0000259" key="2">
    <source>
        <dbReference type="Pfam" id="PF14321"/>
    </source>
</evidence>
<gene>
    <name evidence="3" type="ORF">KTO63_04810</name>
</gene>
<protein>
    <submittedName>
        <fullName evidence="3">DUF4382 domain-containing protein</fullName>
    </submittedName>
</protein>
<dbReference type="InterPro" id="IPR025491">
    <property type="entry name" value="DUF4382"/>
</dbReference>
<organism evidence="3 4">
    <name type="scientific">Pinibacter aurantiacus</name>
    <dbReference type="NCBI Taxonomy" id="2851599"/>
    <lineage>
        <taxon>Bacteria</taxon>
        <taxon>Pseudomonadati</taxon>
        <taxon>Bacteroidota</taxon>
        <taxon>Chitinophagia</taxon>
        <taxon>Chitinophagales</taxon>
        <taxon>Chitinophagaceae</taxon>
        <taxon>Pinibacter</taxon>
    </lineage>
</organism>
<accession>A0A9E2S845</accession>
<dbReference type="Proteomes" id="UP000812270">
    <property type="component" value="Unassembled WGS sequence"/>
</dbReference>
<comment type="caution">
    <text evidence="3">The sequence shown here is derived from an EMBL/GenBank/DDBJ whole genome shotgun (WGS) entry which is preliminary data.</text>
</comment>
<keyword evidence="1" id="KW-0732">Signal</keyword>
<evidence type="ECO:0000256" key="1">
    <source>
        <dbReference type="SAM" id="SignalP"/>
    </source>
</evidence>
<evidence type="ECO:0000313" key="4">
    <source>
        <dbReference type="Proteomes" id="UP000812270"/>
    </source>
</evidence>
<proteinExistence type="predicted"/>
<dbReference type="AlphaFoldDB" id="A0A9E2S845"/>
<keyword evidence="4" id="KW-1185">Reference proteome</keyword>
<reference evidence="3" key="1">
    <citation type="submission" date="2021-06" db="EMBL/GenBank/DDBJ databases">
        <authorList>
            <person name="Huq M.A."/>
        </authorList>
    </citation>
    <scope>NUCLEOTIDE SEQUENCE</scope>
    <source>
        <strain evidence="3">MAH-26</strain>
    </source>
</reference>
<sequence length="281" mass="30826">MKKQTIFRAALCIGIFSLIFIACSKNNDGSSDQTVPNGKQNLSLFLTDAPGFFDNVSVDIKSVQVLVDTCGNSSLWQGIASGCQTWETLAIKPGVYDLLALRNGTDTLLAQGNVINGKVVLVKIELGTDNSLIKDSVKYPLHLTKLTEPYIYLTLTGNEWERYEKNKSRLWLDFDVARSVVVIGNDFFLKPVIHVFVKSTTGAVGGVVSPMAAFPVISVYNSKDTAYALPNRDGRFLVRGLQPGTYSLNVNASNGYHDTTITNVNIKTGELNLEKIVLKRQ</sequence>